<dbReference type="InterPro" id="IPR036250">
    <property type="entry name" value="AcylCo_DH-like_C"/>
</dbReference>
<evidence type="ECO:0000256" key="6">
    <source>
        <dbReference type="RuleBase" id="RU362125"/>
    </source>
</evidence>
<dbReference type="SUPFAM" id="SSF56645">
    <property type="entry name" value="Acyl-CoA dehydrogenase NM domain-like"/>
    <property type="match status" value="1"/>
</dbReference>
<dbReference type="InterPro" id="IPR009100">
    <property type="entry name" value="AcylCoA_DH/oxidase_NM_dom_sf"/>
</dbReference>
<organism evidence="10 11">
    <name type="scientific">Eiseniibacteriota bacterium</name>
    <dbReference type="NCBI Taxonomy" id="2212470"/>
    <lineage>
        <taxon>Bacteria</taxon>
        <taxon>Candidatus Eiseniibacteriota</taxon>
    </lineage>
</organism>
<dbReference type="GO" id="GO:0050660">
    <property type="term" value="F:flavin adenine dinucleotide binding"/>
    <property type="evidence" value="ECO:0007669"/>
    <property type="project" value="InterPro"/>
</dbReference>
<keyword evidence="4 6" id="KW-0274">FAD</keyword>
<proteinExistence type="inferred from homology"/>
<sequence length="390" mass="42443">MDHHLTEEQRTIRDLARRIAEEKVKPVRAKYDAEGTFPWDIVQELAKADLFRTLVPVEYDGLLESGYGITNMCIVTEELSKACAGIALAFAGTALGTFPILLYGTDEQKKRFLPDIASGKRLAAFGLTEPNAGSDASAQRTTARKDGDDYVLNGTKVFITNGGEAEIYTTVALTNPSKGARGASCFIIEKGTPGFSFGKREHKMGIKASVTSELIFEDARVPAANMLGKEGQGFLVAMKTFDISRPGVGAQALGIAEGALEETLKYAHTRHQFGQSILAFQGLQWMLADMAMETEAAKALIYSLAARIDSGDVKDIGHLSAMCKVKASDVAMMVTTNAVQIFGGYGYMNEYPVEKMMRDAKITQIYEGTNQIQRNVIGSWCMKEGARLND</sequence>
<dbReference type="SUPFAM" id="SSF47203">
    <property type="entry name" value="Acyl-CoA dehydrogenase C-terminal domain-like"/>
    <property type="match status" value="1"/>
</dbReference>
<feature type="domain" description="Acyl-CoA oxidase/dehydrogenase middle" evidence="8">
    <location>
        <begin position="124"/>
        <end position="218"/>
    </location>
</feature>
<evidence type="ECO:0000256" key="1">
    <source>
        <dbReference type="ARBA" id="ARBA00001974"/>
    </source>
</evidence>
<gene>
    <name evidence="10" type="ORF">HZA61_09995</name>
</gene>
<dbReference type="InterPro" id="IPR037069">
    <property type="entry name" value="AcylCoA_DH/ox_N_sf"/>
</dbReference>
<protein>
    <submittedName>
        <fullName evidence="10">Acyl-CoA dehydrogenase family protein</fullName>
    </submittedName>
</protein>
<comment type="cofactor">
    <cofactor evidence="1 6">
        <name>FAD</name>
        <dbReference type="ChEBI" id="CHEBI:57692"/>
    </cofactor>
</comment>
<dbReference type="Proteomes" id="UP000696931">
    <property type="component" value="Unassembled WGS sequence"/>
</dbReference>
<keyword evidence="5 6" id="KW-0560">Oxidoreductase</keyword>
<evidence type="ECO:0000259" key="7">
    <source>
        <dbReference type="Pfam" id="PF00441"/>
    </source>
</evidence>
<name>A0A933SG92_UNCEI</name>
<dbReference type="AlphaFoldDB" id="A0A933SG92"/>
<evidence type="ECO:0000259" key="9">
    <source>
        <dbReference type="Pfam" id="PF02771"/>
    </source>
</evidence>
<dbReference type="GO" id="GO:0003995">
    <property type="term" value="F:acyl-CoA dehydrogenase activity"/>
    <property type="evidence" value="ECO:0007669"/>
    <property type="project" value="InterPro"/>
</dbReference>
<comment type="caution">
    <text evidence="10">The sequence shown here is derived from an EMBL/GenBank/DDBJ whole genome shotgun (WGS) entry which is preliminary data.</text>
</comment>
<evidence type="ECO:0000313" key="10">
    <source>
        <dbReference type="EMBL" id="MBI5169808.1"/>
    </source>
</evidence>
<dbReference type="PANTHER" id="PTHR43884">
    <property type="entry name" value="ACYL-COA DEHYDROGENASE"/>
    <property type="match status" value="1"/>
</dbReference>
<dbReference type="PROSITE" id="PS00072">
    <property type="entry name" value="ACYL_COA_DH_1"/>
    <property type="match status" value="1"/>
</dbReference>
<dbReference type="InterPro" id="IPR009075">
    <property type="entry name" value="AcylCo_DH/oxidase_C"/>
</dbReference>
<dbReference type="FunFam" id="2.40.110.10:FF:000009">
    <property type="entry name" value="Acyl-CoA dehydrogenase"/>
    <property type="match status" value="1"/>
</dbReference>
<dbReference type="PANTHER" id="PTHR43884:SF12">
    <property type="entry name" value="ISOVALERYL-COA DEHYDROGENASE, MITOCHONDRIAL-RELATED"/>
    <property type="match status" value="1"/>
</dbReference>
<keyword evidence="3 6" id="KW-0285">Flavoprotein</keyword>
<evidence type="ECO:0000256" key="5">
    <source>
        <dbReference type="ARBA" id="ARBA00023002"/>
    </source>
</evidence>
<dbReference type="Gene3D" id="2.40.110.10">
    <property type="entry name" value="Butyryl-CoA Dehydrogenase, subunit A, domain 2"/>
    <property type="match status" value="1"/>
</dbReference>
<dbReference type="Pfam" id="PF02771">
    <property type="entry name" value="Acyl-CoA_dh_N"/>
    <property type="match status" value="1"/>
</dbReference>
<dbReference type="InterPro" id="IPR046373">
    <property type="entry name" value="Acyl-CoA_Oxase/DH_mid-dom_sf"/>
</dbReference>
<feature type="domain" description="Acyl-CoA dehydrogenase/oxidase N-terminal" evidence="9">
    <location>
        <begin position="6"/>
        <end position="120"/>
    </location>
</feature>
<feature type="domain" description="Acyl-CoA dehydrogenase/oxidase C-terminal" evidence="7">
    <location>
        <begin position="231"/>
        <end position="379"/>
    </location>
</feature>
<dbReference type="Pfam" id="PF00441">
    <property type="entry name" value="Acyl-CoA_dh_1"/>
    <property type="match status" value="1"/>
</dbReference>
<evidence type="ECO:0000313" key="11">
    <source>
        <dbReference type="Proteomes" id="UP000696931"/>
    </source>
</evidence>
<reference evidence="10" key="1">
    <citation type="submission" date="2020-07" db="EMBL/GenBank/DDBJ databases">
        <title>Huge and variable diversity of episymbiotic CPR bacteria and DPANN archaea in groundwater ecosystems.</title>
        <authorList>
            <person name="He C.Y."/>
            <person name="Keren R."/>
            <person name="Whittaker M."/>
            <person name="Farag I.F."/>
            <person name="Doudna J."/>
            <person name="Cate J.H.D."/>
            <person name="Banfield J.F."/>
        </authorList>
    </citation>
    <scope>NUCLEOTIDE SEQUENCE</scope>
    <source>
        <strain evidence="10">NC_groundwater_1813_Pr3_B-0.1um_71_17</strain>
    </source>
</reference>
<accession>A0A933SG92</accession>
<dbReference type="FunFam" id="1.20.140.10:FF:000004">
    <property type="entry name" value="Acyl-CoA dehydrogenase FadE25"/>
    <property type="match status" value="1"/>
</dbReference>
<dbReference type="PIRSF" id="PIRSF016578">
    <property type="entry name" value="HsaA"/>
    <property type="match status" value="1"/>
</dbReference>
<dbReference type="Pfam" id="PF02770">
    <property type="entry name" value="Acyl-CoA_dh_M"/>
    <property type="match status" value="1"/>
</dbReference>
<evidence type="ECO:0000256" key="3">
    <source>
        <dbReference type="ARBA" id="ARBA00022630"/>
    </source>
</evidence>
<dbReference type="PROSITE" id="PS00073">
    <property type="entry name" value="ACYL_COA_DH_2"/>
    <property type="match status" value="1"/>
</dbReference>
<evidence type="ECO:0000256" key="2">
    <source>
        <dbReference type="ARBA" id="ARBA00009347"/>
    </source>
</evidence>
<dbReference type="Gene3D" id="1.20.140.10">
    <property type="entry name" value="Butyryl-CoA Dehydrogenase, subunit A, domain 3"/>
    <property type="match status" value="1"/>
</dbReference>
<comment type="similarity">
    <text evidence="2 6">Belongs to the acyl-CoA dehydrogenase family.</text>
</comment>
<dbReference type="Gene3D" id="1.10.540.10">
    <property type="entry name" value="Acyl-CoA dehydrogenase/oxidase, N-terminal domain"/>
    <property type="match status" value="1"/>
</dbReference>
<dbReference type="EMBL" id="JACRIW010000068">
    <property type="protein sequence ID" value="MBI5169808.1"/>
    <property type="molecule type" value="Genomic_DNA"/>
</dbReference>
<evidence type="ECO:0000256" key="4">
    <source>
        <dbReference type="ARBA" id="ARBA00022827"/>
    </source>
</evidence>
<evidence type="ECO:0000259" key="8">
    <source>
        <dbReference type="Pfam" id="PF02770"/>
    </source>
</evidence>
<dbReference type="InterPro" id="IPR013786">
    <property type="entry name" value="AcylCoA_DH/ox_N"/>
</dbReference>
<dbReference type="InterPro" id="IPR006089">
    <property type="entry name" value="Acyl-CoA_DH_CS"/>
</dbReference>
<dbReference type="InterPro" id="IPR006091">
    <property type="entry name" value="Acyl-CoA_Oxase/DH_mid-dom"/>
</dbReference>